<name>F3CE45_PSESG</name>
<reference evidence="1 2" key="1">
    <citation type="journal article" date="2011" name="PLoS Pathog.">
        <title>Dynamic evolution of pathogenicity revealed by sequencing and comparative genomics of 19 Pseudomonas syringae isolates.</title>
        <authorList>
            <person name="Baltrus D.A."/>
            <person name="Nishimura M.T."/>
            <person name="Romanchuk A."/>
            <person name="Chang J.H."/>
            <person name="Mukhtar M.S."/>
            <person name="Cherkis K."/>
            <person name="Roach J."/>
            <person name="Grant S.R."/>
            <person name="Jones C.D."/>
            <person name="Dangl J.L."/>
        </authorList>
    </citation>
    <scope>NUCLEOTIDE SEQUENCE [LARGE SCALE GENOMIC DNA]</scope>
    <source>
        <strain evidence="2">race 4</strain>
    </source>
</reference>
<comment type="caution">
    <text evidence="1">The sequence shown here is derived from an EMBL/GenBank/DDBJ whole genome shotgun (WGS) entry which is preliminary data.</text>
</comment>
<dbReference type="AlphaFoldDB" id="F3CE45"/>
<feature type="non-terminal residue" evidence="1">
    <location>
        <position position="1"/>
    </location>
</feature>
<dbReference type="HOGENOM" id="CLU_3321831_0_0_6"/>
<evidence type="ECO:0000313" key="2">
    <source>
        <dbReference type="Proteomes" id="UP000005466"/>
    </source>
</evidence>
<dbReference type="Proteomes" id="UP000005466">
    <property type="component" value="Unassembled WGS sequence"/>
</dbReference>
<proteinExistence type="predicted"/>
<sequence length="38" mass="3976">DASQLADLASQAKHFAKDVAGASIHVIDSTRLDLLVQA</sequence>
<evidence type="ECO:0000313" key="1">
    <source>
        <dbReference type="EMBL" id="EGH17537.1"/>
    </source>
</evidence>
<accession>F3CE45</accession>
<protein>
    <submittedName>
        <fullName evidence="1">EAL/GGDEF domain-containing protein</fullName>
    </submittedName>
</protein>
<gene>
    <name evidence="1" type="ORF">Pgy4_31736</name>
</gene>
<organism evidence="1 2">
    <name type="scientific">Pseudomonas savastanoi pv. glycinea str. race 4</name>
    <dbReference type="NCBI Taxonomy" id="875330"/>
    <lineage>
        <taxon>Bacteria</taxon>
        <taxon>Pseudomonadati</taxon>
        <taxon>Pseudomonadota</taxon>
        <taxon>Gammaproteobacteria</taxon>
        <taxon>Pseudomonadales</taxon>
        <taxon>Pseudomonadaceae</taxon>
        <taxon>Pseudomonas</taxon>
    </lineage>
</organism>
<dbReference type="EMBL" id="ADWY01001835">
    <property type="protein sequence ID" value="EGH17537.1"/>
    <property type="molecule type" value="Genomic_DNA"/>
</dbReference>